<protein>
    <submittedName>
        <fullName evidence="1">Uncharacterized protein</fullName>
    </submittedName>
</protein>
<dbReference type="EMBL" id="CP049742">
    <property type="protein sequence ID" value="QPC47660.1"/>
    <property type="molecule type" value="Genomic_DNA"/>
</dbReference>
<keyword evidence="2" id="KW-1185">Reference proteome</keyword>
<gene>
    <name evidence="1" type="ORF">G8O30_12200</name>
</gene>
<organism evidence="1 2">
    <name type="scientific">Mangrovibacillus cuniculi</name>
    <dbReference type="NCBI Taxonomy" id="2593652"/>
    <lineage>
        <taxon>Bacteria</taxon>
        <taxon>Bacillati</taxon>
        <taxon>Bacillota</taxon>
        <taxon>Bacilli</taxon>
        <taxon>Bacillales</taxon>
        <taxon>Bacillaceae</taxon>
        <taxon>Mangrovibacillus</taxon>
    </lineage>
</organism>
<evidence type="ECO:0000313" key="1">
    <source>
        <dbReference type="EMBL" id="QPC47660.1"/>
    </source>
</evidence>
<dbReference type="Proteomes" id="UP000593626">
    <property type="component" value="Chromosome"/>
</dbReference>
<sequence>MDFKALPKAVQKTIRYILQDAPIEKLEVNQKQVNQAIKQRKTSNTRS</sequence>
<reference evidence="1 2" key="1">
    <citation type="submission" date="2019-07" db="EMBL/GenBank/DDBJ databases">
        <title>Genome sequence of 2 isolates from Red Sea Mangroves.</title>
        <authorList>
            <person name="Sefrji F."/>
            <person name="Michoud G."/>
            <person name="Merlino G."/>
            <person name="Daffonchio D."/>
        </authorList>
    </citation>
    <scope>NUCLEOTIDE SEQUENCE [LARGE SCALE GENOMIC DNA]</scope>
    <source>
        <strain evidence="1 2">R1DC41</strain>
    </source>
</reference>
<dbReference type="RefSeq" id="WP_239672335.1">
    <property type="nucleotide sequence ID" value="NZ_CP049742.1"/>
</dbReference>
<dbReference type="AlphaFoldDB" id="A0A7S8HGP7"/>
<dbReference type="KEGG" id="mcui:G8O30_12200"/>
<evidence type="ECO:0000313" key="2">
    <source>
        <dbReference type="Proteomes" id="UP000593626"/>
    </source>
</evidence>
<proteinExistence type="predicted"/>
<name>A0A7S8HGP7_9BACI</name>
<accession>A0A7S8HGP7</accession>